<evidence type="ECO:0000256" key="2">
    <source>
        <dbReference type="ARBA" id="ARBA00023125"/>
    </source>
</evidence>
<dbReference type="Proteomes" id="UP000179243">
    <property type="component" value="Unassembled WGS sequence"/>
</dbReference>
<dbReference type="EMBL" id="MFYX01000026">
    <property type="protein sequence ID" value="OGK06586.1"/>
    <property type="molecule type" value="Genomic_DNA"/>
</dbReference>
<evidence type="ECO:0000256" key="1">
    <source>
        <dbReference type="ARBA" id="ARBA00023015"/>
    </source>
</evidence>
<comment type="caution">
    <text evidence="5">The sequence shown here is derived from an EMBL/GenBank/DDBJ whole genome shotgun (WGS) entry which is preliminary data.</text>
</comment>
<dbReference type="GO" id="GO:0000976">
    <property type="term" value="F:transcription cis-regulatory region binding"/>
    <property type="evidence" value="ECO:0007669"/>
    <property type="project" value="TreeGrafter"/>
</dbReference>
<proteinExistence type="predicted"/>
<dbReference type="PROSITE" id="PS50949">
    <property type="entry name" value="HTH_GNTR"/>
    <property type="match status" value="1"/>
</dbReference>
<dbReference type="CDD" id="cd06267">
    <property type="entry name" value="PBP1_LacI_sugar_binding-like"/>
    <property type="match status" value="1"/>
</dbReference>
<dbReference type="CDD" id="cd07377">
    <property type="entry name" value="WHTH_GntR"/>
    <property type="match status" value="1"/>
</dbReference>
<protein>
    <recommendedName>
        <fullName evidence="4">HTH gntR-type domain-containing protein</fullName>
    </recommendedName>
</protein>
<keyword evidence="3" id="KW-0804">Transcription</keyword>
<dbReference type="GO" id="GO:0003700">
    <property type="term" value="F:DNA-binding transcription factor activity"/>
    <property type="evidence" value="ECO:0007669"/>
    <property type="project" value="InterPro"/>
</dbReference>
<dbReference type="PRINTS" id="PR00035">
    <property type="entry name" value="HTHGNTR"/>
</dbReference>
<dbReference type="AlphaFoldDB" id="A0A1F7FJD7"/>
<gene>
    <name evidence="5" type="ORF">A2519_11915</name>
</gene>
<dbReference type="InterPro" id="IPR036390">
    <property type="entry name" value="WH_DNA-bd_sf"/>
</dbReference>
<dbReference type="InterPro" id="IPR036388">
    <property type="entry name" value="WH-like_DNA-bd_sf"/>
</dbReference>
<dbReference type="InterPro" id="IPR028082">
    <property type="entry name" value="Peripla_BP_I"/>
</dbReference>
<dbReference type="Pfam" id="PF00392">
    <property type="entry name" value="GntR"/>
    <property type="match status" value="1"/>
</dbReference>
<feature type="domain" description="HTH gntR-type" evidence="4">
    <location>
        <begin position="10"/>
        <end position="78"/>
    </location>
</feature>
<dbReference type="InterPro" id="IPR000524">
    <property type="entry name" value="Tscrpt_reg_HTH_GntR"/>
</dbReference>
<dbReference type="Gene3D" id="1.10.10.10">
    <property type="entry name" value="Winged helix-like DNA-binding domain superfamily/Winged helix DNA-binding domain"/>
    <property type="match status" value="1"/>
</dbReference>
<reference evidence="5 6" key="1">
    <citation type="journal article" date="2016" name="Nat. Commun.">
        <title>Thousands of microbial genomes shed light on interconnected biogeochemical processes in an aquifer system.</title>
        <authorList>
            <person name="Anantharaman K."/>
            <person name="Brown C.T."/>
            <person name="Hug L.A."/>
            <person name="Sharon I."/>
            <person name="Castelle C.J."/>
            <person name="Probst A.J."/>
            <person name="Thomas B.C."/>
            <person name="Singh A."/>
            <person name="Wilkins M.J."/>
            <person name="Karaoz U."/>
            <person name="Brodie E.L."/>
            <person name="Williams K.H."/>
            <person name="Hubbard S.S."/>
            <person name="Banfield J.F."/>
        </authorList>
    </citation>
    <scope>NUCLEOTIDE SEQUENCE [LARGE SCALE GENOMIC DNA]</scope>
</reference>
<dbReference type="SUPFAM" id="SSF46785">
    <property type="entry name" value="Winged helix' DNA-binding domain"/>
    <property type="match status" value="1"/>
</dbReference>
<keyword evidence="2" id="KW-0238">DNA-binding</keyword>
<dbReference type="Gene3D" id="3.40.50.2300">
    <property type="match status" value="2"/>
</dbReference>
<organism evidence="5 6">
    <name type="scientific">Candidatus Raymondbacteria bacterium RIFOXYD12_FULL_49_13</name>
    <dbReference type="NCBI Taxonomy" id="1817890"/>
    <lineage>
        <taxon>Bacteria</taxon>
        <taxon>Raymondiibacteriota</taxon>
    </lineage>
</organism>
<keyword evidence="1" id="KW-0805">Transcription regulation</keyword>
<dbReference type="PANTHER" id="PTHR30146:SF24">
    <property type="entry name" value="XYLOSE OPERON REGULATORY PROTEIN"/>
    <property type="match status" value="1"/>
</dbReference>
<sequence>MVQSIIKSNQLISDQLCERFKKDIEKGRYKPNTPLPSFGTLAEHYGISKSTVHEAFKILAEEGYLYPKQGKGTFINPEKVITPQGGKLTSVAVIAFNVFSASDNSMVPLMEAMNTQTSRMGTGLHVHYINGMSVQQEENSVVRDAIAENRYQGLIIVSPLDVGDIEWFGSLRLPFVAATARYHLNIPQVSLDNAHAATLATQLFCEHNATRIAAFIGPVSWERQGITPYARELADAFANESHNHGLSIELVPCEYSIENAKAKALELLSKGVRFDGYFFQADVIARGALAAFKEMNIDPASAICVNYCDRDDHLVQYNVRKPLYDIGDKAFALLEALHSGQEVDHKHIVVQPFIA</sequence>
<dbReference type="PANTHER" id="PTHR30146">
    <property type="entry name" value="LACI-RELATED TRANSCRIPTIONAL REPRESSOR"/>
    <property type="match status" value="1"/>
</dbReference>
<evidence type="ECO:0000313" key="6">
    <source>
        <dbReference type="Proteomes" id="UP000179243"/>
    </source>
</evidence>
<evidence type="ECO:0000256" key="3">
    <source>
        <dbReference type="ARBA" id="ARBA00023163"/>
    </source>
</evidence>
<name>A0A1F7FJD7_UNCRA</name>
<accession>A0A1F7FJD7</accession>
<dbReference type="SUPFAM" id="SSF53822">
    <property type="entry name" value="Periplasmic binding protein-like I"/>
    <property type="match status" value="1"/>
</dbReference>
<evidence type="ECO:0000313" key="5">
    <source>
        <dbReference type="EMBL" id="OGK06586.1"/>
    </source>
</evidence>
<dbReference type="SMART" id="SM00345">
    <property type="entry name" value="HTH_GNTR"/>
    <property type="match status" value="1"/>
</dbReference>
<evidence type="ECO:0000259" key="4">
    <source>
        <dbReference type="PROSITE" id="PS50949"/>
    </source>
</evidence>